<comment type="caution">
    <text evidence="1">The sequence shown here is derived from an EMBL/GenBank/DDBJ whole genome shotgun (WGS) entry which is preliminary data.</text>
</comment>
<dbReference type="SUPFAM" id="SSF140453">
    <property type="entry name" value="EsxAB dimer-like"/>
    <property type="match status" value="1"/>
</dbReference>
<dbReference type="InterPro" id="IPR036689">
    <property type="entry name" value="ESAT-6-like_sf"/>
</dbReference>
<evidence type="ECO:0000313" key="2">
    <source>
        <dbReference type="Proteomes" id="UP001596524"/>
    </source>
</evidence>
<dbReference type="EMBL" id="JBHTCH010000014">
    <property type="protein sequence ID" value="MFC7360921.1"/>
    <property type="molecule type" value="Genomic_DNA"/>
</dbReference>
<dbReference type="RefSeq" id="WP_255888558.1">
    <property type="nucleotide sequence ID" value="NZ_JAFMZM010000001.1"/>
</dbReference>
<name>A0ABW2N7P0_9ACTN</name>
<proteinExistence type="predicted"/>
<dbReference type="InterPro" id="IPR010310">
    <property type="entry name" value="T7SS_ESAT-6-like"/>
</dbReference>
<accession>A0ABW2N7P0</accession>
<dbReference type="Proteomes" id="UP001596524">
    <property type="component" value="Unassembled WGS sequence"/>
</dbReference>
<organism evidence="1 2">
    <name type="scientific">Nocardioides astragali</name>
    <dbReference type="NCBI Taxonomy" id="1776736"/>
    <lineage>
        <taxon>Bacteria</taxon>
        <taxon>Bacillati</taxon>
        <taxon>Actinomycetota</taxon>
        <taxon>Actinomycetes</taxon>
        <taxon>Propionibacteriales</taxon>
        <taxon>Nocardioidaceae</taxon>
        <taxon>Nocardioides</taxon>
    </lineage>
</organism>
<dbReference type="Pfam" id="PF06013">
    <property type="entry name" value="WXG100"/>
    <property type="match status" value="1"/>
</dbReference>
<reference evidence="2" key="1">
    <citation type="journal article" date="2019" name="Int. J. Syst. Evol. Microbiol.">
        <title>The Global Catalogue of Microorganisms (GCM) 10K type strain sequencing project: providing services to taxonomists for standard genome sequencing and annotation.</title>
        <authorList>
            <consortium name="The Broad Institute Genomics Platform"/>
            <consortium name="The Broad Institute Genome Sequencing Center for Infectious Disease"/>
            <person name="Wu L."/>
            <person name="Ma J."/>
        </authorList>
    </citation>
    <scope>NUCLEOTIDE SEQUENCE [LARGE SCALE GENOMIC DNA]</scope>
    <source>
        <strain evidence="2">FCH27</strain>
    </source>
</reference>
<sequence length="99" mass="10353">MTAYEVDLDELRSTLSELAACQRDLIGVAGDIDAAQESLQSGWSGVASAAQATSYESWRAACADMVTALAALRGIVSTADASYSRAVAANVELWRQVGP</sequence>
<protein>
    <submittedName>
        <fullName evidence="1">WXG100 family type VII secretion target</fullName>
    </submittedName>
</protein>
<dbReference type="Gene3D" id="1.10.287.1060">
    <property type="entry name" value="ESAT-6-like"/>
    <property type="match status" value="1"/>
</dbReference>
<gene>
    <name evidence="1" type="ORF">ACFQO6_11620</name>
</gene>
<evidence type="ECO:0000313" key="1">
    <source>
        <dbReference type="EMBL" id="MFC7360921.1"/>
    </source>
</evidence>
<keyword evidence="2" id="KW-1185">Reference proteome</keyword>